<evidence type="ECO:0000259" key="2">
    <source>
        <dbReference type="Pfam" id="PF06877"/>
    </source>
</evidence>
<dbReference type="PATRIC" id="fig|727.564.peg.1491"/>
<name>A0A0D0IG35_HAEIF</name>
<organism evidence="3 4">
    <name type="scientific">Haemophilus influenzae</name>
    <dbReference type="NCBI Taxonomy" id="727"/>
    <lineage>
        <taxon>Bacteria</taxon>
        <taxon>Pseudomonadati</taxon>
        <taxon>Pseudomonadota</taxon>
        <taxon>Gammaproteobacteria</taxon>
        <taxon>Pasteurellales</taxon>
        <taxon>Pasteurellaceae</taxon>
        <taxon>Haemophilus</taxon>
    </lineage>
</organism>
<dbReference type="AlphaFoldDB" id="A0A0D0IG35"/>
<evidence type="ECO:0000259" key="1">
    <source>
        <dbReference type="Pfam" id="PF05117"/>
    </source>
</evidence>
<evidence type="ECO:0000313" key="4">
    <source>
        <dbReference type="Proteomes" id="UP000050700"/>
    </source>
</evidence>
<feature type="domain" description="DUF695" evidence="1">
    <location>
        <begin position="5"/>
        <end position="132"/>
    </location>
</feature>
<dbReference type="InterPro" id="IPR036701">
    <property type="entry name" value="RraB-like_sf"/>
</dbReference>
<dbReference type="InterPro" id="IPR006506">
    <property type="entry name" value="CHP01619"/>
</dbReference>
<dbReference type="InterPro" id="IPR009671">
    <property type="entry name" value="RraB_dom"/>
</dbReference>
<gene>
    <name evidence="3" type="ORF">NTHI1209_01532</name>
</gene>
<dbReference type="PIRSF" id="PIRSF017962">
    <property type="entry name" value="UCP017962"/>
    <property type="match status" value="1"/>
</dbReference>
<dbReference type="Gene3D" id="3.30.70.970">
    <property type="entry name" value="RraB-like"/>
    <property type="match status" value="1"/>
</dbReference>
<dbReference type="RefSeq" id="WP_005663265.1">
    <property type="nucleotide sequence ID" value="NZ_AP018781.1"/>
</dbReference>
<feature type="domain" description="Regulator of ribonuclease activity B" evidence="2">
    <location>
        <begin position="141"/>
        <end position="247"/>
    </location>
</feature>
<comment type="caution">
    <text evidence="3">The sequence shown here is derived from an EMBL/GenBank/DDBJ whole genome shotgun (WGS) entry which is preliminary data.</text>
</comment>
<protein>
    <submittedName>
        <fullName evidence="3">Uncharacterized protein</fullName>
    </submittedName>
</protein>
<dbReference type="SUPFAM" id="SSF89946">
    <property type="entry name" value="Hypothetical protein VC0424"/>
    <property type="match status" value="1"/>
</dbReference>
<dbReference type="NCBIfam" id="TIGR01619">
    <property type="entry name" value="hyp_HI0040"/>
    <property type="match status" value="1"/>
</dbReference>
<evidence type="ECO:0000313" key="3">
    <source>
        <dbReference type="EMBL" id="KIS35914.1"/>
    </source>
</evidence>
<sequence>MDMANWQNYRSTVNGMPAVFTANIEDVEKYHGKGLDKIVQFTIDYQADDEMGLPSEVEYDKLINRVFKILTQLTALPNVFFAGHFICNSQIKIHFYCKHENLIVETLQQIDFVKDINVQKDLIWDTYFDFLLASPLEIKLNATEELLDLLKSKGRNLSDTYLVEHSFHFDEEQKMFPFMDELSLGDYSFTTLQYSAQAIQFNEDDEPYFLVKLEQEISLENSEIFEQVERFEKLAEQFSGEYIGWECDSLLDSNKPLN</sequence>
<proteinExistence type="predicted"/>
<dbReference type="EMBL" id="JMQP01000002">
    <property type="protein sequence ID" value="KIS35914.1"/>
    <property type="molecule type" value="Genomic_DNA"/>
</dbReference>
<reference evidence="3 4" key="1">
    <citation type="submission" date="2014-05" db="EMBL/GenBank/DDBJ databases">
        <title>Methylome analysis of the phasevarions of Haemophilus influenzae.</title>
        <authorList>
            <person name="Atack J.M."/>
            <person name="Fox K.L."/>
            <person name="Power P.M."/>
            <person name="Clark T."/>
            <person name="Jurcisek J."/>
            <person name="Korlach J."/>
            <person name="Bakaletz L.O."/>
            <person name="Jennings M.P."/>
        </authorList>
    </citation>
    <scope>NUCLEOTIDE SEQUENCE [LARGE SCALE GENOMIC DNA]</scope>
    <source>
        <strain evidence="3 4">1209</strain>
    </source>
</reference>
<dbReference type="Pfam" id="PF06877">
    <property type="entry name" value="RraB"/>
    <property type="match status" value="1"/>
</dbReference>
<accession>A0A0D0IG35</accession>
<dbReference type="Proteomes" id="UP000050700">
    <property type="component" value="Unassembled WGS sequence"/>
</dbReference>
<dbReference type="InterPro" id="IPR016097">
    <property type="entry name" value="DUF695"/>
</dbReference>
<dbReference type="Pfam" id="PF05117">
    <property type="entry name" value="DUF695"/>
    <property type="match status" value="1"/>
</dbReference>